<dbReference type="PROSITE" id="PS50109">
    <property type="entry name" value="HIS_KIN"/>
    <property type="match status" value="1"/>
</dbReference>
<proteinExistence type="predicted"/>
<evidence type="ECO:0000256" key="7">
    <source>
        <dbReference type="ARBA" id="ARBA00022777"/>
    </source>
</evidence>
<dbReference type="InterPro" id="IPR005467">
    <property type="entry name" value="His_kinase_dom"/>
</dbReference>
<keyword evidence="4" id="KW-0597">Phosphoprotein</keyword>
<dbReference type="InterPro" id="IPR003660">
    <property type="entry name" value="HAMP_dom"/>
</dbReference>
<dbReference type="CDD" id="cd00075">
    <property type="entry name" value="HATPase"/>
    <property type="match status" value="1"/>
</dbReference>
<evidence type="ECO:0000259" key="13">
    <source>
        <dbReference type="PROSITE" id="PS50885"/>
    </source>
</evidence>
<dbReference type="PANTHER" id="PTHR45436:SF5">
    <property type="entry name" value="SENSOR HISTIDINE KINASE TRCS"/>
    <property type="match status" value="1"/>
</dbReference>
<dbReference type="GO" id="GO:0000155">
    <property type="term" value="F:phosphorelay sensor kinase activity"/>
    <property type="evidence" value="ECO:0007669"/>
    <property type="project" value="InterPro"/>
</dbReference>
<dbReference type="SUPFAM" id="SSF158472">
    <property type="entry name" value="HAMP domain-like"/>
    <property type="match status" value="1"/>
</dbReference>
<keyword evidence="5" id="KW-0808">Transferase</keyword>
<dbReference type="SUPFAM" id="SSF55874">
    <property type="entry name" value="ATPase domain of HSP90 chaperone/DNA topoisomerase II/histidine kinase"/>
    <property type="match status" value="1"/>
</dbReference>
<evidence type="ECO:0000313" key="15">
    <source>
        <dbReference type="Proteomes" id="UP000473525"/>
    </source>
</evidence>
<keyword evidence="15" id="KW-1185">Reference proteome</keyword>
<dbReference type="PANTHER" id="PTHR45436">
    <property type="entry name" value="SENSOR HISTIDINE KINASE YKOH"/>
    <property type="match status" value="1"/>
</dbReference>
<dbReference type="EMBL" id="WSEK01000004">
    <property type="protein sequence ID" value="MVQ49724.1"/>
    <property type="molecule type" value="Genomic_DNA"/>
</dbReference>
<dbReference type="PRINTS" id="PR00344">
    <property type="entry name" value="BCTRLSENSOR"/>
</dbReference>
<dbReference type="InterPro" id="IPR003594">
    <property type="entry name" value="HATPase_dom"/>
</dbReference>
<keyword evidence="6 11" id="KW-0812">Transmembrane</keyword>
<dbReference type="Gene3D" id="3.30.565.10">
    <property type="entry name" value="Histidine kinase-like ATPase, C-terminal domain"/>
    <property type="match status" value="1"/>
</dbReference>
<dbReference type="CDD" id="cd06225">
    <property type="entry name" value="HAMP"/>
    <property type="match status" value="1"/>
</dbReference>
<organism evidence="14 15">
    <name type="scientific">Nocardioides agri</name>
    <dbReference type="NCBI Taxonomy" id="2682843"/>
    <lineage>
        <taxon>Bacteria</taxon>
        <taxon>Bacillati</taxon>
        <taxon>Actinomycetota</taxon>
        <taxon>Actinomycetes</taxon>
        <taxon>Propionibacteriales</taxon>
        <taxon>Nocardioidaceae</taxon>
        <taxon>Nocardioides</taxon>
    </lineage>
</organism>
<evidence type="ECO:0000313" key="14">
    <source>
        <dbReference type="EMBL" id="MVQ49724.1"/>
    </source>
</evidence>
<accession>A0A6L6XQY1</accession>
<evidence type="ECO:0000256" key="1">
    <source>
        <dbReference type="ARBA" id="ARBA00000085"/>
    </source>
</evidence>
<dbReference type="Gene3D" id="1.10.287.130">
    <property type="match status" value="1"/>
</dbReference>
<dbReference type="AlphaFoldDB" id="A0A6L6XQY1"/>
<sequence length="475" mass="50914">MSASPTDHPDGRRHTRRSLAARVTILTALAAGATVALVAFGAYLTVRMQLQATLDDSLLERANRAVESGSIEAMTADCSLPTWAVDSADVRIALVDLDREPTVQTCYFSKHQLRLGAPEVGVASGNFDSSIRTIYAGGQPYRVVAVHTSEPGEAFVVAQSLEGQQTVLRKLGIVMLLFGIAGVIGAGLAGWAVARSGLRPVRRLTAEVEEIARTEDLHPIPVEGDDEIARLATAFNQMLAALAASRDRQRQLVADAGHELRTPLTSLRTNLDLLTQSDTPGGASLPVEARIELMDDVRAQIEELTTLIGDLVELARDEPLTHVVEPIDLPEIVDRAIARVRRRAPGLTFDVEMGSWFVVGESAGIERAVTNLFDNAAKWSPEDGNVTVRLVDGTLTVDDEGPGIAEADRPHVFDRFYRSAESRGMSGSGLGLSIVRQVAERHSGTVRVDDAPGGGARLVLWLPGSASPVPDWIPA</sequence>
<evidence type="ECO:0000256" key="6">
    <source>
        <dbReference type="ARBA" id="ARBA00022692"/>
    </source>
</evidence>
<dbReference type="SMART" id="SM00387">
    <property type="entry name" value="HATPase_c"/>
    <property type="match status" value="1"/>
</dbReference>
<dbReference type="SUPFAM" id="SSF47384">
    <property type="entry name" value="Homodimeric domain of signal transducing histidine kinase"/>
    <property type="match status" value="1"/>
</dbReference>
<dbReference type="Gene3D" id="6.10.340.10">
    <property type="match status" value="1"/>
</dbReference>
<dbReference type="SMART" id="SM00304">
    <property type="entry name" value="HAMP"/>
    <property type="match status" value="1"/>
</dbReference>
<evidence type="ECO:0000256" key="11">
    <source>
        <dbReference type="SAM" id="Phobius"/>
    </source>
</evidence>
<comment type="subcellular location">
    <subcellularLocation>
        <location evidence="2">Cell membrane</location>
    </subcellularLocation>
</comment>
<dbReference type="GO" id="GO:0005886">
    <property type="term" value="C:plasma membrane"/>
    <property type="evidence" value="ECO:0007669"/>
    <property type="project" value="UniProtKB-SubCell"/>
</dbReference>
<keyword evidence="7" id="KW-0418">Kinase</keyword>
<dbReference type="Pfam" id="PF02518">
    <property type="entry name" value="HATPase_c"/>
    <property type="match status" value="1"/>
</dbReference>
<evidence type="ECO:0000256" key="2">
    <source>
        <dbReference type="ARBA" id="ARBA00004236"/>
    </source>
</evidence>
<dbReference type="InterPro" id="IPR050428">
    <property type="entry name" value="TCS_sensor_his_kinase"/>
</dbReference>
<gene>
    <name evidence="14" type="ORF">GON03_11075</name>
</gene>
<feature type="transmembrane region" description="Helical" evidence="11">
    <location>
        <begin position="21"/>
        <end position="44"/>
    </location>
</feature>
<evidence type="ECO:0000256" key="9">
    <source>
        <dbReference type="ARBA" id="ARBA00023012"/>
    </source>
</evidence>
<dbReference type="InterPro" id="IPR036890">
    <property type="entry name" value="HATPase_C_sf"/>
</dbReference>
<feature type="domain" description="Histidine kinase" evidence="12">
    <location>
        <begin position="255"/>
        <end position="466"/>
    </location>
</feature>
<dbReference type="EC" id="2.7.13.3" evidence="3"/>
<dbReference type="Pfam" id="PF00672">
    <property type="entry name" value="HAMP"/>
    <property type="match status" value="1"/>
</dbReference>
<comment type="caution">
    <text evidence="14">The sequence shown here is derived from an EMBL/GenBank/DDBJ whole genome shotgun (WGS) entry which is preliminary data.</text>
</comment>
<dbReference type="RefSeq" id="WP_181645198.1">
    <property type="nucleotide sequence ID" value="NZ_WSEK01000004.1"/>
</dbReference>
<evidence type="ECO:0000256" key="10">
    <source>
        <dbReference type="ARBA" id="ARBA00023136"/>
    </source>
</evidence>
<feature type="domain" description="HAMP" evidence="13">
    <location>
        <begin position="195"/>
        <end position="247"/>
    </location>
</feature>
<dbReference type="CDD" id="cd00082">
    <property type="entry name" value="HisKA"/>
    <property type="match status" value="1"/>
</dbReference>
<dbReference type="InterPro" id="IPR004358">
    <property type="entry name" value="Sig_transdc_His_kin-like_C"/>
</dbReference>
<feature type="transmembrane region" description="Helical" evidence="11">
    <location>
        <begin position="171"/>
        <end position="194"/>
    </location>
</feature>
<dbReference type="PROSITE" id="PS50885">
    <property type="entry name" value="HAMP"/>
    <property type="match status" value="1"/>
</dbReference>
<comment type="catalytic activity">
    <reaction evidence="1">
        <text>ATP + protein L-histidine = ADP + protein N-phospho-L-histidine.</text>
        <dbReference type="EC" id="2.7.13.3"/>
    </reaction>
</comment>
<dbReference type="Pfam" id="PF00512">
    <property type="entry name" value="HisKA"/>
    <property type="match status" value="1"/>
</dbReference>
<evidence type="ECO:0000256" key="8">
    <source>
        <dbReference type="ARBA" id="ARBA00022989"/>
    </source>
</evidence>
<evidence type="ECO:0000256" key="4">
    <source>
        <dbReference type="ARBA" id="ARBA00022553"/>
    </source>
</evidence>
<keyword evidence="10 11" id="KW-0472">Membrane</keyword>
<evidence type="ECO:0000256" key="3">
    <source>
        <dbReference type="ARBA" id="ARBA00012438"/>
    </source>
</evidence>
<evidence type="ECO:0000259" key="12">
    <source>
        <dbReference type="PROSITE" id="PS50109"/>
    </source>
</evidence>
<dbReference type="Proteomes" id="UP000473525">
    <property type="component" value="Unassembled WGS sequence"/>
</dbReference>
<protein>
    <recommendedName>
        <fullName evidence="3">histidine kinase</fullName>
        <ecNumber evidence="3">2.7.13.3</ecNumber>
    </recommendedName>
</protein>
<dbReference type="InterPro" id="IPR036097">
    <property type="entry name" value="HisK_dim/P_sf"/>
</dbReference>
<dbReference type="InterPro" id="IPR003661">
    <property type="entry name" value="HisK_dim/P_dom"/>
</dbReference>
<keyword evidence="8 11" id="KW-1133">Transmembrane helix</keyword>
<reference evidence="14 15" key="1">
    <citation type="submission" date="2019-12" db="EMBL/GenBank/DDBJ databases">
        <authorList>
            <person name="Huq M.A."/>
        </authorList>
    </citation>
    <scope>NUCLEOTIDE SEQUENCE [LARGE SCALE GENOMIC DNA]</scope>
    <source>
        <strain evidence="14 15">MAH-18</strain>
    </source>
</reference>
<dbReference type="SMART" id="SM00388">
    <property type="entry name" value="HisKA"/>
    <property type="match status" value="1"/>
</dbReference>
<keyword evidence="9" id="KW-0902">Two-component regulatory system</keyword>
<name>A0A6L6XQY1_9ACTN</name>
<evidence type="ECO:0000256" key="5">
    <source>
        <dbReference type="ARBA" id="ARBA00022679"/>
    </source>
</evidence>